<dbReference type="AlphaFoldDB" id="A0AAJ0H0Q8"/>
<feature type="compositionally biased region" description="Basic and acidic residues" evidence="1">
    <location>
        <begin position="42"/>
        <end position="54"/>
    </location>
</feature>
<dbReference type="CDD" id="cd14361">
    <property type="entry name" value="UBA_HYPK"/>
    <property type="match status" value="1"/>
</dbReference>
<dbReference type="InterPro" id="IPR044034">
    <property type="entry name" value="NAC-like_UBA"/>
</dbReference>
<dbReference type="PANTHER" id="PTHR31184:SF2">
    <property type="entry name" value="HUNTINGTIN-INTERACTING PROTEIN K"/>
    <property type="match status" value="1"/>
</dbReference>
<dbReference type="Proteomes" id="UP001273166">
    <property type="component" value="Unassembled WGS sequence"/>
</dbReference>
<name>A0AAJ0H0Q8_9PEZI</name>
<sequence>MAEDRQPADIVEGATSGDVEDEVQSTAKSAEDRKAAAALSKLDARGDDEAAPGREVDQEAVKNAMNALGGSTDKKETKKVKVDAADVTLLVEELELPKAKVTELLKAHDGDAVKAMKAYIQPGF</sequence>
<feature type="region of interest" description="Disordered" evidence="1">
    <location>
        <begin position="1"/>
        <end position="54"/>
    </location>
</feature>
<dbReference type="PANTHER" id="PTHR31184">
    <property type="entry name" value="HUNTINGTIN-INTERACTING PROTEIN K FAMILY MEMBER"/>
    <property type="match status" value="1"/>
</dbReference>
<protein>
    <recommendedName>
        <fullName evidence="2">Nascent polypeptide-associated complex subunit alpha-like UBA domain-containing protein</fullName>
    </recommendedName>
</protein>
<dbReference type="EMBL" id="JAUDZG010000001">
    <property type="protein sequence ID" value="KAK3309682.1"/>
    <property type="molecule type" value="Genomic_DNA"/>
</dbReference>
<evidence type="ECO:0000256" key="1">
    <source>
        <dbReference type="SAM" id="MobiDB-lite"/>
    </source>
</evidence>
<dbReference type="GeneID" id="87886406"/>
<feature type="domain" description="Nascent polypeptide-associated complex subunit alpha-like UBA" evidence="2">
    <location>
        <begin position="80"/>
        <end position="120"/>
    </location>
</feature>
<evidence type="ECO:0000313" key="4">
    <source>
        <dbReference type="Proteomes" id="UP001273166"/>
    </source>
</evidence>
<comment type="caution">
    <text evidence="3">The sequence shown here is derived from an EMBL/GenBank/DDBJ whole genome shotgun (WGS) entry which is preliminary data.</text>
</comment>
<dbReference type="GO" id="GO:0043066">
    <property type="term" value="P:negative regulation of apoptotic process"/>
    <property type="evidence" value="ECO:0007669"/>
    <property type="project" value="TreeGrafter"/>
</dbReference>
<evidence type="ECO:0000313" key="3">
    <source>
        <dbReference type="EMBL" id="KAK3309682.1"/>
    </source>
</evidence>
<dbReference type="RefSeq" id="XP_062725462.1">
    <property type="nucleotide sequence ID" value="XM_062867577.1"/>
</dbReference>
<gene>
    <name evidence="3" type="ORF">B0T15DRAFT_506429</name>
</gene>
<dbReference type="GO" id="GO:0050821">
    <property type="term" value="P:protein stabilization"/>
    <property type="evidence" value="ECO:0007669"/>
    <property type="project" value="TreeGrafter"/>
</dbReference>
<keyword evidence="4" id="KW-1185">Reference proteome</keyword>
<proteinExistence type="predicted"/>
<evidence type="ECO:0000259" key="2">
    <source>
        <dbReference type="Pfam" id="PF19026"/>
    </source>
</evidence>
<dbReference type="Pfam" id="PF19026">
    <property type="entry name" value="UBA_HYPK"/>
    <property type="match status" value="1"/>
</dbReference>
<dbReference type="InterPro" id="IPR038922">
    <property type="entry name" value="HYPK_UBA"/>
</dbReference>
<reference evidence="3" key="1">
    <citation type="journal article" date="2023" name="Mol. Phylogenet. Evol.">
        <title>Genome-scale phylogeny and comparative genomics of the fungal order Sordariales.</title>
        <authorList>
            <person name="Hensen N."/>
            <person name="Bonometti L."/>
            <person name="Westerberg I."/>
            <person name="Brannstrom I.O."/>
            <person name="Guillou S."/>
            <person name="Cros-Aarteil S."/>
            <person name="Calhoun S."/>
            <person name="Haridas S."/>
            <person name="Kuo A."/>
            <person name="Mondo S."/>
            <person name="Pangilinan J."/>
            <person name="Riley R."/>
            <person name="LaButti K."/>
            <person name="Andreopoulos B."/>
            <person name="Lipzen A."/>
            <person name="Chen C."/>
            <person name="Yan M."/>
            <person name="Daum C."/>
            <person name="Ng V."/>
            <person name="Clum A."/>
            <person name="Steindorff A."/>
            <person name="Ohm R.A."/>
            <person name="Martin F."/>
            <person name="Silar P."/>
            <person name="Natvig D.O."/>
            <person name="Lalanne C."/>
            <person name="Gautier V."/>
            <person name="Ament-Velasquez S.L."/>
            <person name="Kruys A."/>
            <person name="Hutchinson M.I."/>
            <person name="Powell A.J."/>
            <person name="Barry K."/>
            <person name="Miller A.N."/>
            <person name="Grigoriev I.V."/>
            <person name="Debuchy R."/>
            <person name="Gladieux P."/>
            <person name="Hiltunen Thoren M."/>
            <person name="Johannesson H."/>
        </authorList>
    </citation>
    <scope>NUCLEOTIDE SEQUENCE</scope>
    <source>
        <strain evidence="3">CBS 333.67</strain>
    </source>
</reference>
<accession>A0AAJ0H0Q8</accession>
<reference evidence="3" key="2">
    <citation type="submission" date="2023-06" db="EMBL/GenBank/DDBJ databases">
        <authorList>
            <consortium name="Lawrence Berkeley National Laboratory"/>
            <person name="Mondo S.J."/>
            <person name="Hensen N."/>
            <person name="Bonometti L."/>
            <person name="Westerberg I."/>
            <person name="Brannstrom I.O."/>
            <person name="Guillou S."/>
            <person name="Cros-Aarteil S."/>
            <person name="Calhoun S."/>
            <person name="Haridas S."/>
            <person name="Kuo A."/>
            <person name="Pangilinan J."/>
            <person name="Riley R."/>
            <person name="Labutti K."/>
            <person name="Andreopoulos B."/>
            <person name="Lipzen A."/>
            <person name="Chen C."/>
            <person name="Yanf M."/>
            <person name="Daum C."/>
            <person name="Ng V."/>
            <person name="Clum A."/>
            <person name="Steindorff A."/>
            <person name="Ohm R."/>
            <person name="Martin F."/>
            <person name="Silar P."/>
            <person name="Natvig D."/>
            <person name="Lalanne C."/>
            <person name="Gautier V."/>
            <person name="Ament-Velasquez S.L."/>
            <person name="Kruys A."/>
            <person name="Hutchinson M.I."/>
            <person name="Powell A.J."/>
            <person name="Barry K."/>
            <person name="Miller A.N."/>
            <person name="Grigoriev I.V."/>
            <person name="Debuchy R."/>
            <person name="Gladieux P."/>
            <person name="Thoren M.H."/>
            <person name="Johannesson H."/>
        </authorList>
    </citation>
    <scope>NUCLEOTIDE SEQUENCE</scope>
    <source>
        <strain evidence="3">CBS 333.67</strain>
    </source>
</reference>
<organism evidence="3 4">
    <name type="scientific">Chaetomium strumarium</name>
    <dbReference type="NCBI Taxonomy" id="1170767"/>
    <lineage>
        <taxon>Eukaryota</taxon>
        <taxon>Fungi</taxon>
        <taxon>Dikarya</taxon>
        <taxon>Ascomycota</taxon>
        <taxon>Pezizomycotina</taxon>
        <taxon>Sordariomycetes</taxon>
        <taxon>Sordariomycetidae</taxon>
        <taxon>Sordariales</taxon>
        <taxon>Chaetomiaceae</taxon>
        <taxon>Chaetomium</taxon>
    </lineage>
</organism>
<dbReference type="InterPro" id="IPR052617">
    <property type="entry name" value="Huntingtin-int_K"/>
</dbReference>